<dbReference type="PROSITE" id="PS50235">
    <property type="entry name" value="USP_3"/>
    <property type="match status" value="1"/>
</dbReference>
<dbReference type="GO" id="GO:0009086">
    <property type="term" value="P:methionine biosynthetic process"/>
    <property type="evidence" value="ECO:0007669"/>
    <property type="project" value="TreeGrafter"/>
</dbReference>
<evidence type="ECO:0000259" key="4">
    <source>
        <dbReference type="PROSITE" id="PS51283"/>
    </source>
</evidence>
<dbReference type="Proteomes" id="UP000276864">
    <property type="component" value="Unassembled WGS sequence"/>
</dbReference>
<dbReference type="PROSITE" id="PS00973">
    <property type="entry name" value="USP_2"/>
    <property type="match status" value="1"/>
</dbReference>
<dbReference type="InterPro" id="IPR001394">
    <property type="entry name" value="Peptidase_C19_UCH"/>
</dbReference>
<dbReference type="HAMAP" id="MF_00296">
    <property type="entry name" value="MetX_acyltransf"/>
    <property type="match status" value="1"/>
</dbReference>
<evidence type="ECO:0000313" key="8">
    <source>
        <dbReference type="Proteomes" id="UP000276864"/>
    </source>
</evidence>
<dbReference type="PROSITE" id="PS51283">
    <property type="entry name" value="DUSP"/>
    <property type="match status" value="1"/>
</dbReference>
<dbReference type="EMBL" id="QWIL01001100">
    <property type="protein sequence ID" value="RMY07794.1"/>
    <property type="molecule type" value="Genomic_DNA"/>
</dbReference>
<feature type="region of interest" description="Disordered" evidence="2">
    <location>
        <begin position="37"/>
        <end position="68"/>
    </location>
</feature>
<dbReference type="SUPFAM" id="SSF53474">
    <property type="entry name" value="alpha/beta-Hydrolases"/>
    <property type="match status" value="1"/>
</dbReference>
<dbReference type="InterPro" id="IPR008220">
    <property type="entry name" value="HAT_MetX-like"/>
</dbReference>
<dbReference type="InterPro" id="IPR029058">
    <property type="entry name" value="AB_hydrolase_fold"/>
</dbReference>
<feature type="compositionally biased region" description="Polar residues" evidence="2">
    <location>
        <begin position="699"/>
        <end position="718"/>
    </location>
</feature>
<accession>A0A3M6YXQ9</accession>
<dbReference type="InterPro" id="IPR035927">
    <property type="entry name" value="DUSP-like_sf"/>
</dbReference>
<feature type="domain" description="DUSP" evidence="4">
    <location>
        <begin position="817"/>
        <end position="942"/>
    </location>
</feature>
<dbReference type="Gene3D" id="3.30.2230.10">
    <property type="entry name" value="DUSP-like"/>
    <property type="match status" value="1"/>
</dbReference>
<feature type="region of interest" description="Disordered" evidence="2">
    <location>
        <begin position="1557"/>
        <end position="1630"/>
    </location>
</feature>
<dbReference type="SUPFAM" id="SSF143791">
    <property type="entry name" value="DUSP-like"/>
    <property type="match status" value="1"/>
</dbReference>
<dbReference type="PANTHER" id="PTHR32268:SF16">
    <property type="entry name" value="SERINE O-SUCCINYLTRANSFERASE"/>
    <property type="match status" value="1"/>
</dbReference>
<evidence type="ECO:0000259" key="3">
    <source>
        <dbReference type="PROSITE" id="PS50235"/>
    </source>
</evidence>
<dbReference type="EMBL" id="QWIM01001062">
    <property type="protein sequence ID" value="RMY28738.1"/>
    <property type="molecule type" value="Genomic_DNA"/>
</dbReference>
<dbReference type="Gene3D" id="3.40.50.1820">
    <property type="entry name" value="alpha/beta hydrolase"/>
    <property type="match status" value="1"/>
</dbReference>
<dbReference type="GO" id="GO:0009001">
    <property type="term" value="F:serine O-acetyltransferase activity"/>
    <property type="evidence" value="ECO:0007669"/>
    <property type="project" value="TreeGrafter"/>
</dbReference>
<organism evidence="5 7">
    <name type="scientific">Hortaea werneckii</name>
    <name type="common">Black yeast</name>
    <name type="synonym">Cladosporium werneckii</name>
    <dbReference type="NCBI Taxonomy" id="91943"/>
    <lineage>
        <taxon>Eukaryota</taxon>
        <taxon>Fungi</taxon>
        <taxon>Dikarya</taxon>
        <taxon>Ascomycota</taxon>
        <taxon>Pezizomycotina</taxon>
        <taxon>Dothideomycetes</taxon>
        <taxon>Dothideomycetidae</taxon>
        <taxon>Mycosphaerellales</taxon>
        <taxon>Teratosphaeriaceae</taxon>
        <taxon>Hortaea</taxon>
    </lineage>
</organism>
<reference evidence="7 8" key="1">
    <citation type="journal article" date="2018" name="BMC Genomics">
        <title>Genomic evidence for intraspecific hybridization in a clonal and extremely halotolerant yeast.</title>
        <authorList>
            <person name="Gostincar C."/>
            <person name="Stajich J.E."/>
            <person name="Zupancic J."/>
            <person name="Zalar P."/>
            <person name="Gunde-Cimerman N."/>
        </authorList>
    </citation>
    <scope>NUCLEOTIDE SEQUENCE [LARGE SCALE GENOMIC DNA]</scope>
    <source>
        <strain evidence="6 8">EXF-6651</strain>
        <strain evidence="5 7">EXF-6669</strain>
    </source>
</reference>
<evidence type="ECO:0000313" key="6">
    <source>
        <dbReference type="EMBL" id="RMY28738.1"/>
    </source>
</evidence>
<feature type="region of interest" description="Disordered" evidence="2">
    <location>
        <begin position="1044"/>
        <end position="1078"/>
    </location>
</feature>
<feature type="compositionally biased region" description="Polar residues" evidence="2">
    <location>
        <begin position="1799"/>
        <end position="1811"/>
    </location>
</feature>
<dbReference type="PANTHER" id="PTHR32268">
    <property type="entry name" value="HOMOSERINE O-ACETYLTRANSFERASE"/>
    <property type="match status" value="1"/>
</dbReference>
<dbReference type="Pfam" id="PF06337">
    <property type="entry name" value="DUSP"/>
    <property type="match status" value="1"/>
</dbReference>
<comment type="similarity">
    <text evidence="1">Belongs to the AB hydrolase superfamily. MetX family.</text>
</comment>
<feature type="domain" description="USP" evidence="3">
    <location>
        <begin position="1191"/>
        <end position="2034"/>
    </location>
</feature>
<dbReference type="Proteomes" id="UP000271337">
    <property type="component" value="Unassembled WGS sequence"/>
</dbReference>
<feature type="compositionally biased region" description="Acidic residues" evidence="2">
    <location>
        <begin position="1709"/>
        <end position="1720"/>
    </location>
</feature>
<dbReference type="CDD" id="cd17039">
    <property type="entry name" value="Ubl_ubiquitin_like"/>
    <property type="match status" value="1"/>
</dbReference>
<dbReference type="PROSITE" id="PS00972">
    <property type="entry name" value="USP_1"/>
    <property type="match status" value="1"/>
</dbReference>
<dbReference type="InterPro" id="IPR028889">
    <property type="entry name" value="USP"/>
</dbReference>
<dbReference type="InterPro" id="IPR018200">
    <property type="entry name" value="USP_CS"/>
</dbReference>
<feature type="region of interest" description="Disordered" evidence="2">
    <location>
        <begin position="607"/>
        <end position="655"/>
    </location>
</feature>
<feature type="compositionally biased region" description="Low complexity" evidence="2">
    <location>
        <begin position="796"/>
        <end position="805"/>
    </location>
</feature>
<feature type="compositionally biased region" description="Low complexity" evidence="2">
    <location>
        <begin position="1159"/>
        <end position="1178"/>
    </location>
</feature>
<feature type="compositionally biased region" description="Basic residues" evidence="2">
    <location>
        <begin position="1771"/>
        <end position="1788"/>
    </location>
</feature>
<feature type="region of interest" description="Disordered" evidence="2">
    <location>
        <begin position="1130"/>
        <end position="1190"/>
    </location>
</feature>
<dbReference type="InterPro" id="IPR000073">
    <property type="entry name" value="AB_hydrolase_1"/>
</dbReference>
<dbReference type="GO" id="GO:0016579">
    <property type="term" value="P:protein deubiquitination"/>
    <property type="evidence" value="ECO:0007669"/>
    <property type="project" value="InterPro"/>
</dbReference>
<dbReference type="NCBIfam" id="TIGR01392">
    <property type="entry name" value="homoserO_Ac_trn"/>
    <property type="match status" value="1"/>
</dbReference>
<dbReference type="Gene3D" id="3.90.70.10">
    <property type="entry name" value="Cysteine proteinases"/>
    <property type="match status" value="2"/>
</dbReference>
<feature type="compositionally biased region" description="Polar residues" evidence="2">
    <location>
        <begin position="39"/>
        <end position="48"/>
    </location>
</feature>
<proteinExistence type="inferred from homology"/>
<dbReference type="Pfam" id="PF00561">
    <property type="entry name" value="Abhydrolase_1"/>
    <property type="match status" value="1"/>
</dbReference>
<feature type="compositionally biased region" description="Low complexity" evidence="2">
    <location>
        <begin position="719"/>
        <end position="728"/>
    </location>
</feature>
<feature type="compositionally biased region" description="Polar residues" evidence="2">
    <location>
        <begin position="742"/>
        <end position="766"/>
    </location>
</feature>
<sequence>MNASKSFTGLLQAVPRAARRTNPRTRCAPLRQPVYRNLHNGTTRSAQPASVPAAEEAIPDVPQSSNPQLAFPCLDNVEERTQKLSKRSMAGPEPSYTAGAHEKFHSDEPFLLDWGGVLPGFDIAYETWGTLNADKSNAILLHTGLSASSHAHSTEANPKPGWWEKFIGPGAPLDTDKYFVICTNILGSCYGSTGPSSLDPVSKQPYATSFPILTVEDMVRAQFRLLDNMGINKLFASVGSSLGGMQSLAAGVLFKDRVPRIISVSGCARSHPYSIAMRHTQRQALMADNNWHSTRGNYYGSMPPHSGMKLARQIATVTYRSGPEWEKRFGRQRADPGKPPALCPDFLIETYLDHAGEKWCLEYDANSLLYISKAMDIFDLGKDHQGAMVKRRQENSGKLQGAMTQQVPQDTCNLVLPEQPYEEKESSSDIMAGTATSSAASPVELSEDLVKGMAPLRDTPTLVMGVASDILFPAFQQREIAETLRKVGNRRITHVELGEDRSLFGHDTFLLDLEGATADEQAYEKLQIDELWKGGLDDTSKRYIVYRHPTKSLLQANRRIWRDVQASVSRACVIHAALFEQLTSITASSSQKRRRLAPFSDDPDAFLHDASFGSNSSPAAATSSSPVSQQPHFPVTLDAPSPTSSYTTHTATPPRAFPAHINEEILQSRELAAATQGDGGASPSGQFAGIHIDSGGSMSGSENGHNESRALNSPSRTLSARSASPAKRSAADMEDVSGGGSDSAQHTEQTSVTRLLGGQQSPTNGVERSMEDAGNSTDSQSHGNASNNADASAEGTVTTHTSTTSLQSDNLPPYSLPSIDEQVRRVMELMQASPRAGDRGQVVSKKWLDRVLARTTENANSSEYPKEAREGDIGPIDNCDIVPEGAFDEPILHTKDHRPFIALKPGLTDTQEFQILPESAFGEVVGWYGLKQGQKQIERIAHNTADPPAENIVFELYPPVLTIRRVPHPSNVDDKSSTADKTVANTQSEKQLRMRGQTLPNDAIHLVSSRNERFHGFLLRAKDAAGIPKERKVKLWRLLQPQNVAVDAPKDDQQSMPSPPQSRDTSPNKAAKPTDSALVLPHSEFKEMQVGTHLEYIDAKDQTDNANYNGKSAVEMYGMFEDQTIVLEEQIGGPGGGEFESDGKRPKITLGKKANDSKPSSAPGSGRTSPTSGSIATRGRTRRDGRTRGTVGLTNLGNTCYMNSALQCIRSVEELAVYFLRDKYKPEINTDNPLGHNGLMAKRYAELLQGIYADNASGSFTPSQFKKTLGNLQPLFSGYGQQDSQEFLSFLVDALHEDLNRIHKKPYLENPDSDDNTVHDPNAIIELGNTYRNNHRARNDSVAMDLFNGFYKNTMECPACDKVSVTFDPFSLVTLQLPIESSFQHTITFVPLRGAPLNHSIDIDKNATIKMLKENIASKHAGASADRLWMVEVYNHKIYKLFENHHTLAEVGIQASDHIFVFELADVPTNVPEPSRKTLFGSSNVDRDVPGMESPKAERFAVPIFFRQPARHSGWETIMHPLFVTLSREEAKSYDVILKKILLAVAQITSRPILTEFDENNKQPDGELTANGTTQKSESVPEDAAQVSDRSVPSEDGYVDVSMENPEGADAATDETTVSAHRGTPKANQVPAHFMDPQYYLSPALRNQLFAVNYSKSAEGAYCTGLNSFEDRRVGNMYDRVKAPSRRPSVQSSTSEVSGTSNASAHPDESEESDADEDEFGDKPDIVQGTPEENGQVDTASDDDLPADPLDTQNQRGGRRRQPGKKDKFAKNRKGKPVTYSKKQRKAMNARQQRPDASDSFQSQRSLTGKNVPQDDNPYYIKLGEAIVLDWSPEAIDSLFGGDTSEDGEMRGTWLSSSNGSKLEFVPDPVLEAKKRRRDARKKNGITLEDCFAESGKREILSEDNAWYCNRCKEMRQAAKTLEIWTIPDILIVHLKRFGGNRSFRDKVDVFVDYPIDGLDMTEKIGLKEDGKEYLYDLFAVDNHYGGLGGGHYTALAKNFHDGQWYDYNDAMCSKVGEGKVHSPAAYLLFYRRRSDKPLGPPELQELVEQYRNPPQADSSGEAEDNVEAGEGKLGG</sequence>
<dbReference type="InterPro" id="IPR006615">
    <property type="entry name" value="Pept_C19_DUSP"/>
</dbReference>
<evidence type="ECO:0000256" key="1">
    <source>
        <dbReference type="ARBA" id="ARBA00006886"/>
    </source>
</evidence>
<feature type="compositionally biased region" description="Polar residues" evidence="2">
    <location>
        <begin position="774"/>
        <end position="790"/>
    </location>
</feature>
<dbReference type="NCBIfam" id="NF001209">
    <property type="entry name" value="PRK00175.1"/>
    <property type="match status" value="1"/>
</dbReference>
<dbReference type="InterPro" id="IPR038765">
    <property type="entry name" value="Papain-like_cys_pep_sf"/>
</dbReference>
<feature type="region of interest" description="Disordered" evidence="2">
    <location>
        <begin position="1680"/>
        <end position="1816"/>
    </location>
</feature>
<dbReference type="GO" id="GO:0004843">
    <property type="term" value="F:cysteine-type deubiquitinase activity"/>
    <property type="evidence" value="ECO:0007669"/>
    <property type="project" value="InterPro"/>
</dbReference>
<feature type="compositionally biased region" description="Low complexity" evidence="2">
    <location>
        <begin position="614"/>
        <end position="631"/>
    </location>
</feature>
<feature type="compositionally biased region" description="Polar residues" evidence="2">
    <location>
        <begin position="1688"/>
        <end position="1702"/>
    </location>
</feature>
<dbReference type="GO" id="GO:0009092">
    <property type="term" value="P:homoserine metabolic process"/>
    <property type="evidence" value="ECO:0007669"/>
    <property type="project" value="TreeGrafter"/>
</dbReference>
<dbReference type="GO" id="GO:0006535">
    <property type="term" value="P:cysteine biosynthetic process from serine"/>
    <property type="evidence" value="ECO:0007669"/>
    <property type="project" value="TreeGrafter"/>
</dbReference>
<name>A0A3M6YXQ9_HORWE</name>
<feature type="compositionally biased region" description="Polar residues" evidence="2">
    <location>
        <begin position="979"/>
        <end position="989"/>
    </location>
</feature>
<dbReference type="VEuPathDB" id="FungiDB:BTJ68_00515"/>
<comment type="caution">
    <text evidence="5">The sequence shown here is derived from an EMBL/GenBank/DDBJ whole genome shotgun (WGS) entry which is preliminary data.</text>
</comment>
<dbReference type="Pfam" id="PF00443">
    <property type="entry name" value="UCH"/>
    <property type="match status" value="1"/>
</dbReference>
<evidence type="ECO:0000256" key="2">
    <source>
        <dbReference type="SAM" id="MobiDB-lite"/>
    </source>
</evidence>
<evidence type="ECO:0000313" key="5">
    <source>
        <dbReference type="EMBL" id="RMY07794.1"/>
    </source>
</evidence>
<dbReference type="SUPFAM" id="SSF54001">
    <property type="entry name" value="Cysteine proteinases"/>
    <property type="match status" value="1"/>
</dbReference>
<feature type="compositionally biased region" description="Low complexity" evidence="2">
    <location>
        <begin position="1747"/>
        <end position="1756"/>
    </location>
</feature>
<dbReference type="OrthoDB" id="444135at2759"/>
<feature type="non-terminal residue" evidence="5">
    <location>
        <position position="2076"/>
    </location>
</feature>
<evidence type="ECO:0000313" key="7">
    <source>
        <dbReference type="Proteomes" id="UP000271337"/>
    </source>
</evidence>
<dbReference type="GO" id="GO:0004414">
    <property type="term" value="F:homoserine O-acetyltransferase activity"/>
    <property type="evidence" value="ECO:0007669"/>
    <property type="project" value="TreeGrafter"/>
</dbReference>
<feature type="region of interest" description="Disordered" evidence="2">
    <location>
        <begin position="2040"/>
        <end position="2076"/>
    </location>
</feature>
<feature type="compositionally biased region" description="Polar residues" evidence="2">
    <location>
        <begin position="641"/>
        <end position="651"/>
    </location>
</feature>
<feature type="region of interest" description="Disordered" evidence="2">
    <location>
        <begin position="672"/>
        <end position="816"/>
    </location>
</feature>
<gene>
    <name evidence="6" type="ORF">D0866_09201</name>
    <name evidence="5" type="ORF">D0867_09239</name>
</gene>
<dbReference type="GO" id="GO:0005739">
    <property type="term" value="C:mitochondrion"/>
    <property type="evidence" value="ECO:0007669"/>
    <property type="project" value="TreeGrafter"/>
</dbReference>
<protein>
    <submittedName>
        <fullName evidence="5">Uncharacterized protein</fullName>
    </submittedName>
</protein>
<feature type="region of interest" description="Disordered" evidence="2">
    <location>
        <begin position="968"/>
        <end position="992"/>
    </location>
</feature>